<evidence type="ECO:0000313" key="8">
    <source>
        <dbReference type="Proteomes" id="UP000558688"/>
    </source>
</evidence>
<evidence type="ECO:0000256" key="4">
    <source>
        <dbReference type="ARBA" id="ARBA00022833"/>
    </source>
</evidence>
<dbReference type="PANTHER" id="PTHR46481:SF10">
    <property type="entry name" value="ZINC FINGER BED DOMAIN-CONTAINING PROTEIN 39"/>
    <property type="match status" value="1"/>
</dbReference>
<dbReference type="Pfam" id="PF05699">
    <property type="entry name" value="Dimer_Tnp_hAT"/>
    <property type="match status" value="1"/>
</dbReference>
<dbReference type="PANTHER" id="PTHR46481">
    <property type="entry name" value="ZINC FINGER BED DOMAIN-CONTAINING PROTEIN 4"/>
    <property type="match status" value="1"/>
</dbReference>
<dbReference type="Proteomes" id="UP000558688">
    <property type="component" value="Unassembled WGS sequence"/>
</dbReference>
<keyword evidence="2" id="KW-0479">Metal-binding</keyword>
<keyword evidence="4" id="KW-0862">Zinc</keyword>
<evidence type="ECO:0000256" key="1">
    <source>
        <dbReference type="ARBA" id="ARBA00004123"/>
    </source>
</evidence>
<evidence type="ECO:0000256" key="3">
    <source>
        <dbReference type="ARBA" id="ARBA00022771"/>
    </source>
</evidence>
<dbReference type="AlphaFoldDB" id="A0A8H5EMG3"/>
<dbReference type="InterPro" id="IPR052035">
    <property type="entry name" value="ZnF_BED_domain_contain"/>
</dbReference>
<name>A0A8H5EMG3_FUSOX</name>
<gene>
    <name evidence="7" type="ORF">FOXYS1_3818</name>
</gene>
<sequence length="492" mass="56176">MVIIHFTRHPERTNESPYTIKGQAIIPKKSGKILGLVMDSELRYEEHIKEAATRGLRAAMCLRRLKTLMARTARQLFVATVAPTMDYASNVWSHRRGVRETKWLNEAQKMGAQAITGAYKTVSIAVAEAEAGILPIGERHAQAGTRLYVNMQTPPKTHPLATLRWYDAVGKQLGIDNITRWSSWHRVITVVLKKKPQIIQFTAEHDNDLEGNTLSSRDWEMLERTLEFLQPFYEATLEAEGAMASISQSLELLDLLLGHCEKWKPSNRDDRIIHSIDMCWFILDKYYTMTEDVPVYATALLLDPSKRKSYIEECWPEEWHEGAFAAARSLWKEEYNYDVEIHLLEQSLAVPALLKRKKDTMLSKMRLEVRNKTMARARGKDDFGSFISEAPIAFAEDTTPLQWWCSEDVRTAYPRLSRMAIDILSIPAESAEPERTFSGARHTARWGRLRLLIESIEKIECIGNWLREGHIRPSAEGGIGLPCDPEAIEADI</sequence>
<dbReference type="EMBL" id="JAAFOW010000587">
    <property type="protein sequence ID" value="KAF5265372.1"/>
    <property type="molecule type" value="Genomic_DNA"/>
</dbReference>
<reference evidence="7" key="1">
    <citation type="submission" date="2020-02" db="EMBL/GenBank/DDBJ databases">
        <title>Identification and distribution of gene clusters putatively required for synthesis of sphingolipid metabolism inhibitors in phylogenetically diverse species of the filamentous fungus Fusarium.</title>
        <authorList>
            <person name="Kim H.-S."/>
            <person name="Busman M."/>
            <person name="Brown D.W."/>
            <person name="Divon H."/>
            <person name="Uhlig S."/>
            <person name="Proctor R.H."/>
        </authorList>
    </citation>
    <scope>NUCLEOTIDE SEQUENCE [LARGE SCALE GENOMIC DNA]</scope>
    <source>
        <strain evidence="7">NRRL 39464</strain>
    </source>
</reference>
<comment type="subcellular location">
    <subcellularLocation>
        <location evidence="1">Nucleus</location>
    </subcellularLocation>
</comment>
<dbReference type="PRINTS" id="PR01345">
    <property type="entry name" value="CERVTRCPTASE"/>
</dbReference>
<protein>
    <recommendedName>
        <fullName evidence="6">HAT C-terminal dimerisation domain-containing protein</fullName>
    </recommendedName>
</protein>
<keyword evidence="3" id="KW-0863">Zinc-finger</keyword>
<dbReference type="InterPro" id="IPR012337">
    <property type="entry name" value="RNaseH-like_sf"/>
</dbReference>
<dbReference type="GO" id="GO:0046983">
    <property type="term" value="F:protein dimerization activity"/>
    <property type="evidence" value="ECO:0007669"/>
    <property type="project" value="InterPro"/>
</dbReference>
<dbReference type="GO" id="GO:0005634">
    <property type="term" value="C:nucleus"/>
    <property type="evidence" value="ECO:0007669"/>
    <property type="project" value="UniProtKB-SubCell"/>
</dbReference>
<evidence type="ECO:0000256" key="5">
    <source>
        <dbReference type="ARBA" id="ARBA00023242"/>
    </source>
</evidence>
<organism evidence="7 8">
    <name type="scientific">Fusarium oxysporum</name>
    <name type="common">Fusarium vascular wilt</name>
    <dbReference type="NCBI Taxonomy" id="5507"/>
    <lineage>
        <taxon>Eukaryota</taxon>
        <taxon>Fungi</taxon>
        <taxon>Dikarya</taxon>
        <taxon>Ascomycota</taxon>
        <taxon>Pezizomycotina</taxon>
        <taxon>Sordariomycetes</taxon>
        <taxon>Hypocreomycetidae</taxon>
        <taxon>Hypocreales</taxon>
        <taxon>Nectriaceae</taxon>
        <taxon>Fusarium</taxon>
        <taxon>Fusarium oxysporum species complex</taxon>
    </lineage>
</organism>
<dbReference type="InterPro" id="IPR008906">
    <property type="entry name" value="HATC_C_dom"/>
</dbReference>
<evidence type="ECO:0000259" key="6">
    <source>
        <dbReference type="Pfam" id="PF05699"/>
    </source>
</evidence>
<feature type="domain" description="HAT C-terminal dimerisation" evidence="6">
    <location>
        <begin position="387"/>
        <end position="466"/>
    </location>
</feature>
<dbReference type="SUPFAM" id="SSF53098">
    <property type="entry name" value="Ribonuclease H-like"/>
    <property type="match status" value="1"/>
</dbReference>
<keyword evidence="5" id="KW-0539">Nucleus</keyword>
<comment type="caution">
    <text evidence="7">The sequence shown here is derived from an EMBL/GenBank/DDBJ whole genome shotgun (WGS) entry which is preliminary data.</text>
</comment>
<evidence type="ECO:0000256" key="2">
    <source>
        <dbReference type="ARBA" id="ARBA00022723"/>
    </source>
</evidence>
<accession>A0A8H5EMG3</accession>
<proteinExistence type="predicted"/>
<evidence type="ECO:0000313" key="7">
    <source>
        <dbReference type="EMBL" id="KAF5265372.1"/>
    </source>
</evidence>
<dbReference type="GO" id="GO:0008270">
    <property type="term" value="F:zinc ion binding"/>
    <property type="evidence" value="ECO:0007669"/>
    <property type="project" value="UniProtKB-KW"/>
</dbReference>